<protein>
    <recommendedName>
        <fullName evidence="4">EamA-like transporter family protein</fullName>
    </recommendedName>
</protein>
<dbReference type="Proteomes" id="UP001260980">
    <property type="component" value="Unassembled WGS sequence"/>
</dbReference>
<sequence>MIKSGASYIERSSTFLVLYKICFPRIGSTHVGMLGSVELPVAIIAAFFIIVEPANGL</sequence>
<dbReference type="RefSeq" id="WP_315952788.1">
    <property type="nucleotide sequence ID" value="NZ_JAWCUD010000005.1"/>
</dbReference>
<accession>A0ABU3REB6</accession>
<evidence type="ECO:0000313" key="3">
    <source>
        <dbReference type="Proteomes" id="UP001260980"/>
    </source>
</evidence>
<keyword evidence="3" id="KW-1185">Reference proteome</keyword>
<comment type="caution">
    <text evidence="2">The sequence shown here is derived from an EMBL/GenBank/DDBJ whole genome shotgun (WGS) entry which is preliminary data.</text>
</comment>
<organism evidence="2 3">
    <name type="scientific">Paenibacillus violae</name>
    <dbReference type="NCBI Taxonomy" id="3077234"/>
    <lineage>
        <taxon>Bacteria</taxon>
        <taxon>Bacillati</taxon>
        <taxon>Bacillota</taxon>
        <taxon>Bacilli</taxon>
        <taxon>Bacillales</taxon>
        <taxon>Paenibacillaceae</taxon>
        <taxon>Paenibacillus</taxon>
    </lineage>
</organism>
<name>A0ABU3REB6_9BACL</name>
<evidence type="ECO:0000256" key="1">
    <source>
        <dbReference type="SAM" id="Phobius"/>
    </source>
</evidence>
<keyword evidence="1" id="KW-1133">Transmembrane helix</keyword>
<proteinExistence type="predicted"/>
<dbReference type="EMBL" id="JAWCUD010000005">
    <property type="protein sequence ID" value="MDU0202594.1"/>
    <property type="molecule type" value="Genomic_DNA"/>
</dbReference>
<gene>
    <name evidence="2" type="ORF">RQP52_16035</name>
</gene>
<keyword evidence="1" id="KW-0812">Transmembrane</keyword>
<reference evidence="2 3" key="1">
    <citation type="submission" date="2023-10" db="EMBL/GenBank/DDBJ databases">
        <title>Paenibacillus strain PFR10 Genome sequencing and assembly.</title>
        <authorList>
            <person name="Kim I."/>
        </authorList>
    </citation>
    <scope>NUCLEOTIDE SEQUENCE [LARGE SCALE GENOMIC DNA]</scope>
    <source>
        <strain evidence="2 3">PFR10</strain>
    </source>
</reference>
<evidence type="ECO:0000313" key="2">
    <source>
        <dbReference type="EMBL" id="MDU0202594.1"/>
    </source>
</evidence>
<feature type="transmembrane region" description="Helical" evidence="1">
    <location>
        <begin position="31"/>
        <end position="51"/>
    </location>
</feature>
<keyword evidence="1" id="KW-0472">Membrane</keyword>
<evidence type="ECO:0008006" key="4">
    <source>
        <dbReference type="Google" id="ProtNLM"/>
    </source>
</evidence>